<comment type="caution">
    <text evidence="1">The sequence shown here is derived from an EMBL/GenBank/DDBJ whole genome shotgun (WGS) entry which is preliminary data.</text>
</comment>
<accession>A0A8J3R2V4</accession>
<dbReference type="AlphaFoldDB" id="A0A8J3R2V4"/>
<protein>
    <recommendedName>
        <fullName evidence="3">ABM domain-containing protein</fullName>
    </recommendedName>
</protein>
<dbReference type="EMBL" id="BONZ01000105">
    <property type="protein sequence ID" value="GIH20774.1"/>
    <property type="molecule type" value="Genomic_DNA"/>
</dbReference>
<organism evidence="1 2">
    <name type="scientific">Rugosimonospora africana</name>
    <dbReference type="NCBI Taxonomy" id="556532"/>
    <lineage>
        <taxon>Bacteria</taxon>
        <taxon>Bacillati</taxon>
        <taxon>Actinomycetota</taxon>
        <taxon>Actinomycetes</taxon>
        <taxon>Micromonosporales</taxon>
        <taxon>Micromonosporaceae</taxon>
        <taxon>Rugosimonospora</taxon>
    </lineage>
</organism>
<gene>
    <name evidence="1" type="ORF">Raf01_89460</name>
</gene>
<evidence type="ECO:0000313" key="2">
    <source>
        <dbReference type="Proteomes" id="UP000642748"/>
    </source>
</evidence>
<sequence length="97" mass="11338">MQVMIRCKVRADGVEADLELLQEMYEEMRTVQPKGLRYATFQLEDKVTFVSFAEMDEGPEVLQQLKAFQRLRATPDERFDEPPVLTMLYEVGSYGFH</sequence>
<dbReference type="Proteomes" id="UP000642748">
    <property type="component" value="Unassembled WGS sequence"/>
</dbReference>
<proteinExistence type="predicted"/>
<evidence type="ECO:0008006" key="3">
    <source>
        <dbReference type="Google" id="ProtNLM"/>
    </source>
</evidence>
<evidence type="ECO:0000313" key="1">
    <source>
        <dbReference type="EMBL" id="GIH20774.1"/>
    </source>
</evidence>
<dbReference type="RefSeq" id="WP_203924194.1">
    <property type="nucleotide sequence ID" value="NZ_BONZ01000105.1"/>
</dbReference>
<reference evidence="1" key="1">
    <citation type="submission" date="2021-01" db="EMBL/GenBank/DDBJ databases">
        <title>Whole genome shotgun sequence of Rugosimonospora africana NBRC 104875.</title>
        <authorList>
            <person name="Komaki H."/>
            <person name="Tamura T."/>
        </authorList>
    </citation>
    <scope>NUCLEOTIDE SEQUENCE</scope>
    <source>
        <strain evidence="1">NBRC 104875</strain>
    </source>
</reference>
<keyword evidence="2" id="KW-1185">Reference proteome</keyword>
<name>A0A8J3R2V4_9ACTN</name>